<comment type="caution">
    <text evidence="3">The sequence shown here is derived from an EMBL/GenBank/DDBJ whole genome shotgun (WGS) entry which is preliminary data.</text>
</comment>
<evidence type="ECO:0000313" key="3">
    <source>
        <dbReference type="EMBL" id="KAK3325644.1"/>
    </source>
</evidence>
<dbReference type="Proteomes" id="UP001283341">
    <property type="component" value="Unassembled WGS sequence"/>
</dbReference>
<feature type="region of interest" description="Disordered" evidence="1">
    <location>
        <begin position="86"/>
        <end position="149"/>
    </location>
</feature>
<keyword evidence="2" id="KW-0472">Membrane</keyword>
<dbReference type="EMBL" id="JAUEDM010000002">
    <property type="protein sequence ID" value="KAK3325644.1"/>
    <property type="molecule type" value="Genomic_DNA"/>
</dbReference>
<sequence>MGTSMSVIKTLIIPAVISLIIFLVSTYLLIPLWRRYRNRYSQYLPLESISNGTSSLRARVQNGIAGLMVPSTWRQRLQDRLVVADSNEDADYDSEDGEELGVVDEPTRRGVLGRSQQHSVDDTRRLSRDLEEGFRDDSDEDGSSDSDRR</sequence>
<organism evidence="3 4">
    <name type="scientific">Apodospora peruviana</name>
    <dbReference type="NCBI Taxonomy" id="516989"/>
    <lineage>
        <taxon>Eukaryota</taxon>
        <taxon>Fungi</taxon>
        <taxon>Dikarya</taxon>
        <taxon>Ascomycota</taxon>
        <taxon>Pezizomycotina</taxon>
        <taxon>Sordariomycetes</taxon>
        <taxon>Sordariomycetidae</taxon>
        <taxon>Sordariales</taxon>
        <taxon>Lasiosphaeriaceae</taxon>
        <taxon>Apodospora</taxon>
    </lineage>
</organism>
<feature type="compositionally biased region" description="Acidic residues" evidence="1">
    <location>
        <begin position="137"/>
        <end position="149"/>
    </location>
</feature>
<keyword evidence="2" id="KW-0812">Transmembrane</keyword>
<evidence type="ECO:0000313" key="4">
    <source>
        <dbReference type="Proteomes" id="UP001283341"/>
    </source>
</evidence>
<evidence type="ECO:0000256" key="1">
    <source>
        <dbReference type="SAM" id="MobiDB-lite"/>
    </source>
</evidence>
<evidence type="ECO:0000256" key="2">
    <source>
        <dbReference type="SAM" id="Phobius"/>
    </source>
</evidence>
<proteinExistence type="predicted"/>
<dbReference type="AlphaFoldDB" id="A0AAE0IIL0"/>
<reference evidence="3" key="1">
    <citation type="journal article" date="2023" name="Mol. Phylogenet. Evol.">
        <title>Genome-scale phylogeny and comparative genomics of the fungal order Sordariales.</title>
        <authorList>
            <person name="Hensen N."/>
            <person name="Bonometti L."/>
            <person name="Westerberg I."/>
            <person name="Brannstrom I.O."/>
            <person name="Guillou S."/>
            <person name="Cros-Aarteil S."/>
            <person name="Calhoun S."/>
            <person name="Haridas S."/>
            <person name="Kuo A."/>
            <person name="Mondo S."/>
            <person name="Pangilinan J."/>
            <person name="Riley R."/>
            <person name="LaButti K."/>
            <person name="Andreopoulos B."/>
            <person name="Lipzen A."/>
            <person name="Chen C."/>
            <person name="Yan M."/>
            <person name="Daum C."/>
            <person name="Ng V."/>
            <person name="Clum A."/>
            <person name="Steindorff A."/>
            <person name="Ohm R.A."/>
            <person name="Martin F."/>
            <person name="Silar P."/>
            <person name="Natvig D.O."/>
            <person name="Lalanne C."/>
            <person name="Gautier V."/>
            <person name="Ament-Velasquez S.L."/>
            <person name="Kruys A."/>
            <person name="Hutchinson M.I."/>
            <person name="Powell A.J."/>
            <person name="Barry K."/>
            <person name="Miller A.N."/>
            <person name="Grigoriev I.V."/>
            <person name="Debuchy R."/>
            <person name="Gladieux P."/>
            <person name="Hiltunen Thoren M."/>
            <person name="Johannesson H."/>
        </authorList>
    </citation>
    <scope>NUCLEOTIDE SEQUENCE</scope>
    <source>
        <strain evidence="3">CBS 118394</strain>
    </source>
</reference>
<feature type="compositionally biased region" description="Acidic residues" evidence="1">
    <location>
        <begin position="86"/>
        <end position="102"/>
    </location>
</feature>
<accession>A0AAE0IIL0</accession>
<keyword evidence="4" id="KW-1185">Reference proteome</keyword>
<gene>
    <name evidence="3" type="ORF">B0H66DRAFT_599797</name>
</gene>
<name>A0AAE0IIL0_9PEZI</name>
<feature type="compositionally biased region" description="Basic and acidic residues" evidence="1">
    <location>
        <begin position="119"/>
        <end position="136"/>
    </location>
</feature>
<reference evidence="3" key="2">
    <citation type="submission" date="2023-06" db="EMBL/GenBank/DDBJ databases">
        <authorList>
            <consortium name="Lawrence Berkeley National Laboratory"/>
            <person name="Haridas S."/>
            <person name="Hensen N."/>
            <person name="Bonometti L."/>
            <person name="Westerberg I."/>
            <person name="Brannstrom I.O."/>
            <person name="Guillou S."/>
            <person name="Cros-Aarteil S."/>
            <person name="Calhoun S."/>
            <person name="Kuo A."/>
            <person name="Mondo S."/>
            <person name="Pangilinan J."/>
            <person name="Riley R."/>
            <person name="Labutti K."/>
            <person name="Andreopoulos B."/>
            <person name="Lipzen A."/>
            <person name="Chen C."/>
            <person name="Yanf M."/>
            <person name="Daum C."/>
            <person name="Ng V."/>
            <person name="Clum A."/>
            <person name="Steindorff A."/>
            <person name="Ohm R."/>
            <person name="Martin F."/>
            <person name="Silar P."/>
            <person name="Natvig D."/>
            <person name="Lalanne C."/>
            <person name="Gautier V."/>
            <person name="Ament-Velasquez S.L."/>
            <person name="Kruys A."/>
            <person name="Hutchinson M.I."/>
            <person name="Powell A.J."/>
            <person name="Barry K."/>
            <person name="Miller A.N."/>
            <person name="Grigoriev I.V."/>
            <person name="Debuchy R."/>
            <person name="Gladieux P."/>
            <person name="Thoren M.H."/>
            <person name="Johannesson H."/>
        </authorList>
    </citation>
    <scope>NUCLEOTIDE SEQUENCE</scope>
    <source>
        <strain evidence="3">CBS 118394</strain>
    </source>
</reference>
<keyword evidence="2" id="KW-1133">Transmembrane helix</keyword>
<protein>
    <submittedName>
        <fullName evidence="3">Uncharacterized protein</fullName>
    </submittedName>
</protein>
<feature type="transmembrane region" description="Helical" evidence="2">
    <location>
        <begin position="12"/>
        <end position="33"/>
    </location>
</feature>